<keyword evidence="2" id="KW-1185">Reference proteome</keyword>
<reference evidence="1 2" key="1">
    <citation type="submission" date="2019-04" db="EMBL/GenBank/DDBJ databases">
        <title>An improved genome assembly and genetic linkage map for asparagus bean, Vigna unguiculata ssp. sesquipedialis.</title>
        <authorList>
            <person name="Xia Q."/>
            <person name="Zhang R."/>
            <person name="Dong Y."/>
        </authorList>
    </citation>
    <scope>NUCLEOTIDE SEQUENCE [LARGE SCALE GENOMIC DNA]</scope>
    <source>
        <tissue evidence="1">Leaf</tissue>
    </source>
</reference>
<proteinExistence type="predicted"/>
<accession>A0A4D6NP52</accession>
<evidence type="ECO:0000313" key="1">
    <source>
        <dbReference type="EMBL" id="QCE14721.1"/>
    </source>
</evidence>
<dbReference type="AlphaFoldDB" id="A0A4D6NP52"/>
<gene>
    <name evidence="1" type="ORF">DEO72_LG11g1726</name>
</gene>
<protein>
    <submittedName>
        <fullName evidence="1">Uncharacterized protein</fullName>
    </submittedName>
</protein>
<name>A0A4D6NP52_VIGUN</name>
<evidence type="ECO:0000313" key="2">
    <source>
        <dbReference type="Proteomes" id="UP000501690"/>
    </source>
</evidence>
<organism evidence="1 2">
    <name type="scientific">Vigna unguiculata</name>
    <name type="common">Cowpea</name>
    <dbReference type="NCBI Taxonomy" id="3917"/>
    <lineage>
        <taxon>Eukaryota</taxon>
        <taxon>Viridiplantae</taxon>
        <taxon>Streptophyta</taxon>
        <taxon>Embryophyta</taxon>
        <taxon>Tracheophyta</taxon>
        <taxon>Spermatophyta</taxon>
        <taxon>Magnoliopsida</taxon>
        <taxon>eudicotyledons</taxon>
        <taxon>Gunneridae</taxon>
        <taxon>Pentapetalae</taxon>
        <taxon>rosids</taxon>
        <taxon>fabids</taxon>
        <taxon>Fabales</taxon>
        <taxon>Fabaceae</taxon>
        <taxon>Papilionoideae</taxon>
        <taxon>50 kb inversion clade</taxon>
        <taxon>NPAAA clade</taxon>
        <taxon>indigoferoid/millettioid clade</taxon>
        <taxon>Phaseoleae</taxon>
        <taxon>Vigna</taxon>
    </lineage>
</organism>
<dbReference type="Proteomes" id="UP000501690">
    <property type="component" value="Linkage Group LG11"/>
</dbReference>
<dbReference type="EMBL" id="CP039355">
    <property type="protein sequence ID" value="QCE14721.1"/>
    <property type="molecule type" value="Genomic_DNA"/>
</dbReference>
<sequence length="90" mass="10296">MAKQQSHRSLVDREDLTHLLPLIKLIIIAKENSHIQDNHTTNKRMLALVVDTSAHPRAMCYKCYNESIPSHTRMQPYLESLPDHIDGAPP</sequence>